<sequence>MTGPGSGSTLTYRVFSLIQFSFTQMAPYSPECNSNSSGEQTGAAAGLAGVAGVGVGEAAPTPPATPTTPNAPTSPPTTPTSGPGTTGTISTVKIEPTVKEENESAESRQRDDALSALMAEEYDVDNDTADSNERWWCRHACGSLRHSALTDDYGNFVARRVDDCDCPSPPPAPAPAPTPAPPIGLGPAPALAPPAVPQDVHYHAYWPPEIL</sequence>
<feature type="region of interest" description="Disordered" evidence="1">
    <location>
        <begin position="54"/>
        <end position="111"/>
    </location>
</feature>
<comment type="caution">
    <text evidence="2">The sequence shown here is derived from an EMBL/GenBank/DDBJ whole genome shotgun (WGS) entry which is preliminary data.</text>
</comment>
<accession>A0A4C1U5V2</accession>
<protein>
    <submittedName>
        <fullName evidence="2">Uncharacterized protein</fullName>
    </submittedName>
</protein>
<dbReference type="EMBL" id="BGZK01000131">
    <property type="protein sequence ID" value="GBP21648.1"/>
    <property type="molecule type" value="Genomic_DNA"/>
</dbReference>
<dbReference type="Proteomes" id="UP000299102">
    <property type="component" value="Unassembled WGS sequence"/>
</dbReference>
<evidence type="ECO:0000313" key="2">
    <source>
        <dbReference type="EMBL" id="GBP21648.1"/>
    </source>
</evidence>
<dbReference type="AlphaFoldDB" id="A0A4C1U5V2"/>
<reference evidence="2 3" key="1">
    <citation type="journal article" date="2019" name="Commun. Biol.">
        <title>The bagworm genome reveals a unique fibroin gene that provides high tensile strength.</title>
        <authorList>
            <person name="Kono N."/>
            <person name="Nakamura H."/>
            <person name="Ohtoshi R."/>
            <person name="Tomita M."/>
            <person name="Numata K."/>
            <person name="Arakawa K."/>
        </authorList>
    </citation>
    <scope>NUCLEOTIDE SEQUENCE [LARGE SCALE GENOMIC DNA]</scope>
</reference>
<organism evidence="2 3">
    <name type="scientific">Eumeta variegata</name>
    <name type="common">Bagworm moth</name>
    <name type="synonym">Eumeta japonica</name>
    <dbReference type="NCBI Taxonomy" id="151549"/>
    <lineage>
        <taxon>Eukaryota</taxon>
        <taxon>Metazoa</taxon>
        <taxon>Ecdysozoa</taxon>
        <taxon>Arthropoda</taxon>
        <taxon>Hexapoda</taxon>
        <taxon>Insecta</taxon>
        <taxon>Pterygota</taxon>
        <taxon>Neoptera</taxon>
        <taxon>Endopterygota</taxon>
        <taxon>Lepidoptera</taxon>
        <taxon>Glossata</taxon>
        <taxon>Ditrysia</taxon>
        <taxon>Tineoidea</taxon>
        <taxon>Psychidae</taxon>
        <taxon>Oiketicinae</taxon>
        <taxon>Eumeta</taxon>
    </lineage>
</organism>
<evidence type="ECO:0000313" key="3">
    <source>
        <dbReference type="Proteomes" id="UP000299102"/>
    </source>
</evidence>
<keyword evidence="3" id="KW-1185">Reference proteome</keyword>
<dbReference type="OrthoDB" id="10029558at2759"/>
<feature type="region of interest" description="Disordered" evidence="1">
    <location>
        <begin position="168"/>
        <end position="194"/>
    </location>
</feature>
<feature type="compositionally biased region" description="Basic and acidic residues" evidence="1">
    <location>
        <begin position="96"/>
        <end position="111"/>
    </location>
</feature>
<proteinExistence type="predicted"/>
<gene>
    <name evidence="2" type="ORF">EVAR_16194_1</name>
</gene>
<name>A0A4C1U5V2_EUMVA</name>
<evidence type="ECO:0000256" key="1">
    <source>
        <dbReference type="SAM" id="MobiDB-lite"/>
    </source>
</evidence>
<feature type="compositionally biased region" description="Low complexity" evidence="1">
    <location>
        <begin position="79"/>
        <end position="91"/>
    </location>
</feature>